<name>A0AC35FQB2_9BILA</name>
<proteinExistence type="predicted"/>
<accession>A0AC35FQB2</accession>
<protein>
    <submittedName>
        <fullName evidence="2">Uncharacterized protein</fullName>
    </submittedName>
</protein>
<dbReference type="Proteomes" id="UP000887580">
    <property type="component" value="Unplaced"/>
</dbReference>
<organism evidence="1 2">
    <name type="scientific">Panagrolaimus sp. PS1159</name>
    <dbReference type="NCBI Taxonomy" id="55785"/>
    <lineage>
        <taxon>Eukaryota</taxon>
        <taxon>Metazoa</taxon>
        <taxon>Ecdysozoa</taxon>
        <taxon>Nematoda</taxon>
        <taxon>Chromadorea</taxon>
        <taxon>Rhabditida</taxon>
        <taxon>Tylenchina</taxon>
        <taxon>Panagrolaimomorpha</taxon>
        <taxon>Panagrolaimoidea</taxon>
        <taxon>Panagrolaimidae</taxon>
        <taxon>Panagrolaimus</taxon>
    </lineage>
</organism>
<reference evidence="2" key="1">
    <citation type="submission" date="2022-11" db="UniProtKB">
        <authorList>
            <consortium name="WormBaseParasite"/>
        </authorList>
    </citation>
    <scope>IDENTIFICATION</scope>
</reference>
<sequence length="330" mass="35847">MGVLIYFIFATFILGYSSAQQSCTAIDLVANFIVGNETVLQWNATLRAESGGKNGATKVSIENVASTSSPKYHLAEESKAKASINGNAMTPCSSSGKNGCSWSTTNSTFNLALPVILDGNSGDAQIFEGVIDENSISLEWGVILQPGNKCNQDGEGNSHFPNVQVQIQQCCTTFITVPPPPSSAPTCKKYKSRAIIRNSDFSIFSTVNTTIYQNMMSLDVTSDYTGPTGSTLDVSANGYYTMCMTHLDTTSTCSFPLVMGDSKYIFLLKMHDKSNAWNYALSAGRFVIRNKEILMEEGVAFTKNNDCFYTSVKYDDGKMGTTELCCKEFA</sequence>
<evidence type="ECO:0000313" key="1">
    <source>
        <dbReference type="Proteomes" id="UP000887580"/>
    </source>
</evidence>
<dbReference type="WBParaSite" id="PS1159_v2.g19849.t1">
    <property type="protein sequence ID" value="PS1159_v2.g19849.t1"/>
    <property type="gene ID" value="PS1159_v2.g19849"/>
</dbReference>
<evidence type="ECO:0000313" key="2">
    <source>
        <dbReference type="WBParaSite" id="PS1159_v2.g19849.t1"/>
    </source>
</evidence>